<evidence type="ECO:0000313" key="3">
    <source>
        <dbReference type="EMBL" id="PZR84225.1"/>
    </source>
</evidence>
<dbReference type="Proteomes" id="UP000248724">
    <property type="component" value="Unassembled WGS sequence"/>
</dbReference>
<feature type="transmembrane region" description="Helical" evidence="2">
    <location>
        <begin position="7"/>
        <end position="27"/>
    </location>
</feature>
<protein>
    <submittedName>
        <fullName evidence="3">Uncharacterized protein</fullName>
    </submittedName>
</protein>
<keyword evidence="2" id="KW-0472">Membrane</keyword>
<proteinExistence type="predicted"/>
<accession>A0A2W5ZM87</accession>
<organism evidence="3 4">
    <name type="scientific">Candidatus Aeolococcus gillhamiae</name>
    <dbReference type="NCBI Taxonomy" id="3127015"/>
    <lineage>
        <taxon>Bacteria</taxon>
        <taxon>Bacillati</taxon>
        <taxon>Candidatus Dormiibacterota</taxon>
        <taxon>Candidatus Dormibacteria</taxon>
        <taxon>Candidatus Aeolococcales</taxon>
        <taxon>Candidatus Aeolococcaceae</taxon>
        <taxon>Candidatus Aeolococcus</taxon>
    </lineage>
</organism>
<keyword evidence="2" id="KW-0812">Transmembrane</keyword>
<gene>
    <name evidence="3" type="ORF">DLM65_00420</name>
</gene>
<dbReference type="EMBL" id="QHBU01000008">
    <property type="protein sequence ID" value="PZR84225.1"/>
    <property type="molecule type" value="Genomic_DNA"/>
</dbReference>
<evidence type="ECO:0000256" key="2">
    <source>
        <dbReference type="SAM" id="Phobius"/>
    </source>
</evidence>
<comment type="caution">
    <text evidence="3">The sequence shown here is derived from an EMBL/GenBank/DDBJ whole genome shotgun (WGS) entry which is preliminary data.</text>
</comment>
<name>A0A2W5ZM87_9BACT</name>
<dbReference type="AlphaFoldDB" id="A0A2W5ZM87"/>
<keyword evidence="2" id="KW-1133">Transmembrane helix</keyword>
<evidence type="ECO:0000313" key="4">
    <source>
        <dbReference type="Proteomes" id="UP000248724"/>
    </source>
</evidence>
<feature type="coiled-coil region" evidence="1">
    <location>
        <begin position="96"/>
        <end position="123"/>
    </location>
</feature>
<reference evidence="3 4" key="1">
    <citation type="journal article" date="2017" name="Nature">
        <title>Atmospheric trace gases support primary production in Antarctic desert surface soil.</title>
        <authorList>
            <person name="Ji M."/>
            <person name="Greening C."/>
            <person name="Vanwonterghem I."/>
            <person name="Carere C.R."/>
            <person name="Bay S.K."/>
            <person name="Steen J.A."/>
            <person name="Montgomery K."/>
            <person name="Lines T."/>
            <person name="Beardall J."/>
            <person name="van Dorst J."/>
            <person name="Snape I."/>
            <person name="Stott M.B."/>
            <person name="Hugenholtz P."/>
            <person name="Ferrari B.C."/>
        </authorList>
    </citation>
    <scope>NUCLEOTIDE SEQUENCE [LARGE SCALE GENOMIC DNA]</scope>
    <source>
        <strain evidence="3">RRmetagenome_bin12</strain>
    </source>
</reference>
<evidence type="ECO:0000256" key="1">
    <source>
        <dbReference type="SAM" id="Coils"/>
    </source>
</evidence>
<sequence>MVHVGRSLGVVVVGWASGFLIAIAWSAARANNLRLATTLSGWAIAGMVVTALLLVWIALTNRADRRRAARESDREMAVVSPVAEAAATERRTAARIGRIEARLAREQEELDAAVASLAAAELAATGHVHAGPVDAVPDAEAAKLEPILRQEVLETVADLVGRDPAQTAVLAGQLEALLEKAR</sequence>
<keyword evidence="1" id="KW-0175">Coiled coil</keyword>
<feature type="transmembrane region" description="Helical" evidence="2">
    <location>
        <begin position="39"/>
        <end position="59"/>
    </location>
</feature>